<accession>A0ABT7DK25</accession>
<gene>
    <name evidence="1" type="ORF">QNJ86_02935</name>
</gene>
<keyword evidence="2" id="KW-1185">Reference proteome</keyword>
<dbReference type="EMBL" id="JASJEU010000005">
    <property type="protein sequence ID" value="MDJ1649747.1"/>
    <property type="molecule type" value="Genomic_DNA"/>
</dbReference>
<dbReference type="PROSITE" id="PS51197">
    <property type="entry name" value="HTH_RRF2_2"/>
    <property type="match status" value="1"/>
</dbReference>
<organism evidence="1 2">
    <name type="scientific">Gordonibacter faecis</name>
    <dbReference type="NCBI Taxonomy" id="3047475"/>
    <lineage>
        <taxon>Bacteria</taxon>
        <taxon>Bacillati</taxon>
        <taxon>Actinomycetota</taxon>
        <taxon>Coriobacteriia</taxon>
        <taxon>Eggerthellales</taxon>
        <taxon>Eggerthellaceae</taxon>
        <taxon>Gordonibacter</taxon>
    </lineage>
</organism>
<dbReference type="PANTHER" id="PTHR33221">
    <property type="entry name" value="WINGED HELIX-TURN-HELIX TRANSCRIPTIONAL REGULATOR, RRF2 FAMILY"/>
    <property type="match status" value="1"/>
</dbReference>
<sequence length="155" mass="16468">MNSDFIVAVHALVFLNHKQSVVSSEALAENVCTNAARVRKVMAPLKRAGLVETREGNEGGYRFVGDAAAIDLASVADALDVRFVEARWHSGDVHKECLVASGMGGIMDDLFADLDAECRERLKQVTIASIDRRIFGAQTAEGTAVLPAAGSQPAA</sequence>
<protein>
    <submittedName>
        <fullName evidence="1">Rrf2 family transcriptional regulator</fullName>
    </submittedName>
</protein>
<comment type="caution">
    <text evidence="1">The sequence shown here is derived from an EMBL/GenBank/DDBJ whole genome shotgun (WGS) entry which is preliminary data.</text>
</comment>
<dbReference type="Pfam" id="PF02082">
    <property type="entry name" value="Rrf2"/>
    <property type="match status" value="1"/>
</dbReference>
<dbReference type="SUPFAM" id="SSF46785">
    <property type="entry name" value="Winged helix' DNA-binding domain"/>
    <property type="match status" value="1"/>
</dbReference>
<dbReference type="RefSeq" id="WP_283831088.1">
    <property type="nucleotide sequence ID" value="NZ_JASJEU010000005.1"/>
</dbReference>
<dbReference type="InterPro" id="IPR000944">
    <property type="entry name" value="Tscrpt_reg_Rrf2"/>
</dbReference>
<dbReference type="InterPro" id="IPR036390">
    <property type="entry name" value="WH_DNA-bd_sf"/>
</dbReference>
<proteinExistence type="predicted"/>
<evidence type="ECO:0000313" key="2">
    <source>
        <dbReference type="Proteomes" id="UP001232750"/>
    </source>
</evidence>
<reference evidence="1 2" key="1">
    <citation type="submission" date="2023-05" db="EMBL/GenBank/DDBJ databases">
        <title>Gordonibacter KGMB12511T sp. nov., isolated from faeces of healthy Korean.</title>
        <authorList>
            <person name="Kim H.S."/>
            <person name="Kim J.-S."/>
            <person name="Suh M.K."/>
            <person name="Eom M.K."/>
            <person name="Do H.E."/>
            <person name="Lee J.-S."/>
        </authorList>
    </citation>
    <scope>NUCLEOTIDE SEQUENCE [LARGE SCALE GENOMIC DNA]</scope>
    <source>
        <strain evidence="1 2">KGMB12511</strain>
    </source>
</reference>
<dbReference type="Proteomes" id="UP001232750">
    <property type="component" value="Unassembled WGS sequence"/>
</dbReference>
<dbReference type="InterPro" id="IPR036388">
    <property type="entry name" value="WH-like_DNA-bd_sf"/>
</dbReference>
<dbReference type="InterPro" id="IPR030489">
    <property type="entry name" value="TR_Rrf2-type_CS"/>
</dbReference>
<evidence type="ECO:0000313" key="1">
    <source>
        <dbReference type="EMBL" id="MDJ1649747.1"/>
    </source>
</evidence>
<name>A0ABT7DK25_9ACTN</name>
<dbReference type="PROSITE" id="PS01332">
    <property type="entry name" value="HTH_RRF2_1"/>
    <property type="match status" value="1"/>
</dbReference>
<dbReference type="PANTHER" id="PTHR33221:SF15">
    <property type="entry name" value="HTH-TYPE TRANSCRIPTIONAL REGULATOR YWGB-RELATED"/>
    <property type="match status" value="1"/>
</dbReference>
<dbReference type="Gene3D" id="1.10.10.10">
    <property type="entry name" value="Winged helix-like DNA-binding domain superfamily/Winged helix DNA-binding domain"/>
    <property type="match status" value="1"/>
</dbReference>